<organism evidence="2 3">
    <name type="scientific">Ustilago bromivora</name>
    <dbReference type="NCBI Taxonomy" id="307758"/>
    <lineage>
        <taxon>Eukaryota</taxon>
        <taxon>Fungi</taxon>
        <taxon>Dikarya</taxon>
        <taxon>Basidiomycota</taxon>
        <taxon>Ustilaginomycotina</taxon>
        <taxon>Ustilaginomycetes</taxon>
        <taxon>Ustilaginales</taxon>
        <taxon>Ustilaginaceae</taxon>
        <taxon>Ustilago</taxon>
    </lineage>
</organism>
<proteinExistence type="predicted"/>
<dbReference type="AlphaFoldDB" id="A0A1K0FZY7"/>
<feature type="compositionally biased region" description="Polar residues" evidence="1">
    <location>
        <begin position="96"/>
        <end position="112"/>
    </location>
</feature>
<name>A0A1K0FZY7_9BASI</name>
<reference evidence="3" key="1">
    <citation type="submission" date="2016-04" db="EMBL/GenBank/DDBJ databases">
        <authorList>
            <person name="Guldener U."/>
            <person name="Guldener U."/>
        </authorList>
    </citation>
    <scope>NUCLEOTIDE SEQUENCE [LARGE SCALE GENOMIC DNA]</scope>
    <source>
        <strain evidence="3">UB2112</strain>
    </source>
</reference>
<feature type="region of interest" description="Disordered" evidence="1">
    <location>
        <begin position="79"/>
        <end position="140"/>
    </location>
</feature>
<accession>A0A1K0FZY7</accession>
<protein>
    <submittedName>
        <fullName evidence="2">Uncharacterized protein</fullName>
    </submittedName>
</protein>
<gene>
    <name evidence="2" type="ORF">UBRO_20549</name>
</gene>
<evidence type="ECO:0000313" key="2">
    <source>
        <dbReference type="EMBL" id="SAM77697.1"/>
    </source>
</evidence>
<dbReference type="EMBL" id="LT558119">
    <property type="protein sequence ID" value="SAM77697.1"/>
    <property type="molecule type" value="Genomic_DNA"/>
</dbReference>
<evidence type="ECO:0000256" key="1">
    <source>
        <dbReference type="SAM" id="MobiDB-lite"/>
    </source>
</evidence>
<evidence type="ECO:0000313" key="3">
    <source>
        <dbReference type="Proteomes" id="UP000179920"/>
    </source>
</evidence>
<sequence length="152" mass="16788">MRLGSTDACHRVCAEDLKQALGGNDLIGSVVHINCEINHGMGFWLISPKLIRKSLFGRFYQKCCKKLPSVQNRLTVHKGATGGLEKEGPNARRQGSHTGSNHMQGRGPSSVSHGWLPHRETCSQPPGAHHRGGHIVRGHDNKVYHMIRGFTR</sequence>
<dbReference type="Proteomes" id="UP000179920">
    <property type="component" value="Chromosome III"/>
</dbReference>